<feature type="region of interest" description="Disordered" evidence="1">
    <location>
        <begin position="434"/>
        <end position="468"/>
    </location>
</feature>
<feature type="domain" description="DDE-1" evidence="2">
    <location>
        <begin position="76"/>
        <end position="186"/>
    </location>
</feature>
<dbReference type="GO" id="GO:0003676">
    <property type="term" value="F:nucleic acid binding"/>
    <property type="evidence" value="ECO:0007669"/>
    <property type="project" value="InterPro"/>
</dbReference>
<organism evidence="3 4">
    <name type="scientific">Coniophora puteana (strain RWD-64-598)</name>
    <name type="common">Brown rot fungus</name>
    <dbReference type="NCBI Taxonomy" id="741705"/>
    <lineage>
        <taxon>Eukaryota</taxon>
        <taxon>Fungi</taxon>
        <taxon>Dikarya</taxon>
        <taxon>Basidiomycota</taxon>
        <taxon>Agaricomycotina</taxon>
        <taxon>Agaricomycetes</taxon>
        <taxon>Agaricomycetidae</taxon>
        <taxon>Boletales</taxon>
        <taxon>Coniophorineae</taxon>
        <taxon>Coniophoraceae</taxon>
        <taxon>Coniophora</taxon>
    </lineage>
</organism>
<comment type="caution">
    <text evidence="3">The sequence shown here is derived from an EMBL/GenBank/DDBJ whole genome shotgun (WGS) entry which is preliminary data.</text>
</comment>
<feature type="compositionally biased region" description="Basic and acidic residues" evidence="1">
    <location>
        <begin position="458"/>
        <end position="468"/>
    </location>
</feature>
<dbReference type="AlphaFoldDB" id="A0A5M3N4F0"/>
<accession>A0A5M3N4F0</accession>
<proteinExistence type="predicted"/>
<dbReference type="KEGG" id="cput:CONPUDRAFT_68851"/>
<dbReference type="InterPro" id="IPR004875">
    <property type="entry name" value="DDE_SF_endonuclease_dom"/>
</dbReference>
<evidence type="ECO:0000259" key="2">
    <source>
        <dbReference type="Pfam" id="PF03184"/>
    </source>
</evidence>
<name>A0A5M3N4F0_CONPW</name>
<evidence type="ECO:0000313" key="4">
    <source>
        <dbReference type="Proteomes" id="UP000053558"/>
    </source>
</evidence>
<gene>
    <name evidence="3" type="ORF">CONPUDRAFT_68851</name>
</gene>
<keyword evidence="4" id="KW-1185">Reference proteome</keyword>
<dbReference type="Proteomes" id="UP000053558">
    <property type="component" value="Unassembled WGS sequence"/>
</dbReference>
<sequence>MPNLETVCGQAVNLTTHAVWMELLGNTIREHNITKKLIYGSDKVGFNPALSGCACAIGICGAGGVYQQQAGKRETITVIATICADGTLLPPAVIFKDKDIRVGYSKKGWINGEVGKAWIQQFDEFTKEKTNRHARLLLVDGHNSHYTKGFIAHARQANIHVLCYPTHSTHVYQGLDVVVFAQLENTTTHQARVMGFNPYAISKDKLAPSRATISQIFHHLKFPDSPQTRLDDKEDKVDLVLSVQQVYEALNQSKSASFLAGTEPIQSTSHFPEFTLPPLNTASTDVLQGFVPETANEGVLADAILALQNWMKQEQQGREAKRAMIMIQSWYCKRVQQQLAEREKKGVKQIQIMGDDETAKEQRTEAQTAYDEAVAAWQEESRKRDQHNEQVRADWNAKVTRYESEKAAAKMEKRKCCLPKPTGLRSHLLHAVQALTGSSRDEGGGAGDGAGDGEEYDLDRLETSEDKD</sequence>
<dbReference type="EMBL" id="JH711573">
    <property type="protein sequence ID" value="EIW86302.1"/>
    <property type="molecule type" value="Genomic_DNA"/>
</dbReference>
<dbReference type="OrthoDB" id="3238847at2759"/>
<dbReference type="RefSeq" id="XP_007762674.1">
    <property type="nucleotide sequence ID" value="XM_007764484.1"/>
</dbReference>
<protein>
    <submittedName>
        <fullName evidence="3">DDE-domain-containing protein</fullName>
    </submittedName>
</protein>
<dbReference type="GeneID" id="19208704"/>
<dbReference type="Pfam" id="PF03184">
    <property type="entry name" value="DDE_1"/>
    <property type="match status" value="1"/>
</dbReference>
<evidence type="ECO:0000313" key="3">
    <source>
        <dbReference type="EMBL" id="EIW86302.1"/>
    </source>
</evidence>
<reference evidence="4" key="1">
    <citation type="journal article" date="2012" name="Science">
        <title>The Paleozoic origin of enzymatic lignin decomposition reconstructed from 31 fungal genomes.</title>
        <authorList>
            <person name="Floudas D."/>
            <person name="Binder M."/>
            <person name="Riley R."/>
            <person name="Barry K."/>
            <person name="Blanchette R.A."/>
            <person name="Henrissat B."/>
            <person name="Martinez A.T."/>
            <person name="Otillar R."/>
            <person name="Spatafora J.W."/>
            <person name="Yadav J.S."/>
            <person name="Aerts A."/>
            <person name="Benoit I."/>
            <person name="Boyd A."/>
            <person name="Carlson A."/>
            <person name="Copeland A."/>
            <person name="Coutinho P.M."/>
            <person name="de Vries R.P."/>
            <person name="Ferreira P."/>
            <person name="Findley K."/>
            <person name="Foster B."/>
            <person name="Gaskell J."/>
            <person name="Glotzer D."/>
            <person name="Gorecki P."/>
            <person name="Heitman J."/>
            <person name="Hesse C."/>
            <person name="Hori C."/>
            <person name="Igarashi K."/>
            <person name="Jurgens J.A."/>
            <person name="Kallen N."/>
            <person name="Kersten P."/>
            <person name="Kohler A."/>
            <person name="Kuees U."/>
            <person name="Kumar T.K.A."/>
            <person name="Kuo A."/>
            <person name="LaButti K."/>
            <person name="Larrondo L.F."/>
            <person name="Lindquist E."/>
            <person name="Ling A."/>
            <person name="Lombard V."/>
            <person name="Lucas S."/>
            <person name="Lundell T."/>
            <person name="Martin R."/>
            <person name="McLaughlin D.J."/>
            <person name="Morgenstern I."/>
            <person name="Morin E."/>
            <person name="Murat C."/>
            <person name="Nagy L.G."/>
            <person name="Nolan M."/>
            <person name="Ohm R.A."/>
            <person name="Patyshakuliyeva A."/>
            <person name="Rokas A."/>
            <person name="Ruiz-Duenas F.J."/>
            <person name="Sabat G."/>
            <person name="Salamov A."/>
            <person name="Samejima M."/>
            <person name="Schmutz J."/>
            <person name="Slot J.C."/>
            <person name="St John F."/>
            <person name="Stenlid J."/>
            <person name="Sun H."/>
            <person name="Sun S."/>
            <person name="Syed K."/>
            <person name="Tsang A."/>
            <person name="Wiebenga A."/>
            <person name="Young D."/>
            <person name="Pisabarro A."/>
            <person name="Eastwood D.C."/>
            <person name="Martin F."/>
            <person name="Cullen D."/>
            <person name="Grigoriev I.V."/>
            <person name="Hibbett D.S."/>
        </authorList>
    </citation>
    <scope>NUCLEOTIDE SEQUENCE [LARGE SCALE GENOMIC DNA]</scope>
    <source>
        <strain evidence="4">RWD-64-598 SS2</strain>
    </source>
</reference>
<evidence type="ECO:0000256" key="1">
    <source>
        <dbReference type="SAM" id="MobiDB-lite"/>
    </source>
</evidence>
<dbReference type="OMA" id="KETSCEG"/>